<name>A0ABX1C5Z7_9ACTN</name>
<organism evidence="2 3">
    <name type="scientific">Streptomyces zingiberis</name>
    <dbReference type="NCBI Taxonomy" id="2053010"/>
    <lineage>
        <taxon>Bacteria</taxon>
        <taxon>Bacillati</taxon>
        <taxon>Actinomycetota</taxon>
        <taxon>Actinomycetes</taxon>
        <taxon>Kitasatosporales</taxon>
        <taxon>Streptomycetaceae</taxon>
        <taxon>Streptomyces</taxon>
    </lineage>
</organism>
<evidence type="ECO:0000313" key="2">
    <source>
        <dbReference type="EMBL" id="NJQ03610.1"/>
    </source>
</evidence>
<proteinExistence type="predicted"/>
<evidence type="ECO:0000313" key="3">
    <source>
        <dbReference type="Proteomes" id="UP000695264"/>
    </source>
</evidence>
<dbReference type="Proteomes" id="UP000695264">
    <property type="component" value="Unassembled WGS sequence"/>
</dbReference>
<reference evidence="2 3" key="1">
    <citation type="submission" date="2020-03" db="EMBL/GenBank/DDBJ databases">
        <title>WGS of actinomycetes isolated from Thailand.</title>
        <authorList>
            <person name="Thawai C."/>
        </authorList>
    </citation>
    <scope>NUCLEOTIDE SEQUENCE [LARGE SCALE GENOMIC DNA]</scope>
    <source>
        <strain evidence="2 3">PLAI 1-29</strain>
    </source>
</reference>
<sequence>MESPTSRVVPGDPSGGTSEPATRGAETVDALSAATQAADDLRDALAAVGITLPSLGADLVSCTSAWCPRPLVELGRCNLLTARALTAALRKAGGR</sequence>
<dbReference type="EMBL" id="JAATEN010000027">
    <property type="protein sequence ID" value="NJQ03610.1"/>
    <property type="molecule type" value="Genomic_DNA"/>
</dbReference>
<comment type="caution">
    <text evidence="2">The sequence shown here is derived from an EMBL/GenBank/DDBJ whole genome shotgun (WGS) entry which is preliminary data.</text>
</comment>
<keyword evidence="3" id="KW-1185">Reference proteome</keyword>
<gene>
    <name evidence="2" type="ORF">HCK00_24600</name>
</gene>
<protein>
    <submittedName>
        <fullName evidence="2">Uncharacterized protein</fullName>
    </submittedName>
</protein>
<accession>A0ABX1C5Z7</accession>
<feature type="region of interest" description="Disordered" evidence="1">
    <location>
        <begin position="1"/>
        <end position="25"/>
    </location>
</feature>
<dbReference type="RefSeq" id="WP_168104234.1">
    <property type="nucleotide sequence ID" value="NZ_JAATEN010000027.1"/>
</dbReference>
<evidence type="ECO:0000256" key="1">
    <source>
        <dbReference type="SAM" id="MobiDB-lite"/>
    </source>
</evidence>